<evidence type="ECO:0000256" key="10">
    <source>
        <dbReference type="ARBA" id="ARBA00023136"/>
    </source>
</evidence>
<feature type="compositionally biased region" description="Basic and acidic residues" evidence="12">
    <location>
        <begin position="89"/>
        <end position="98"/>
    </location>
</feature>
<evidence type="ECO:0000256" key="12">
    <source>
        <dbReference type="SAM" id="MobiDB-lite"/>
    </source>
</evidence>
<evidence type="ECO:0000256" key="13">
    <source>
        <dbReference type="SAM" id="Phobius"/>
    </source>
</evidence>
<dbReference type="InterPro" id="IPR045103">
    <property type="entry name" value="RNF5/RNF185-like"/>
</dbReference>
<keyword evidence="6" id="KW-0479">Metal-binding</keyword>
<dbReference type="GO" id="GO:0016874">
    <property type="term" value="F:ligase activity"/>
    <property type="evidence" value="ECO:0007669"/>
    <property type="project" value="UniProtKB-KW"/>
</dbReference>
<dbReference type="GO" id="GO:0008270">
    <property type="term" value="F:zinc ion binding"/>
    <property type="evidence" value="ECO:0007669"/>
    <property type="project" value="UniProtKB-KW"/>
</dbReference>
<dbReference type="AlphaFoldDB" id="A0A023B6H9"/>
<dbReference type="SUPFAM" id="SSF57850">
    <property type="entry name" value="RING/U-box"/>
    <property type="match status" value="1"/>
</dbReference>
<dbReference type="GO" id="GO:0061630">
    <property type="term" value="F:ubiquitin protein ligase activity"/>
    <property type="evidence" value="ECO:0007669"/>
    <property type="project" value="UniProtKB-EC"/>
</dbReference>
<accession>A0A023B6H9</accession>
<evidence type="ECO:0000256" key="2">
    <source>
        <dbReference type="ARBA" id="ARBA00004308"/>
    </source>
</evidence>
<evidence type="ECO:0000256" key="4">
    <source>
        <dbReference type="ARBA" id="ARBA00012483"/>
    </source>
</evidence>
<dbReference type="EC" id="2.3.2.27" evidence="4"/>
<name>A0A023B6H9_GRENI</name>
<dbReference type="OMA" id="VICVCGH"/>
<keyword evidence="7 11" id="KW-0863">Zinc-finger</keyword>
<dbReference type="EMBL" id="AFNH02000592">
    <property type="protein sequence ID" value="EZG66564.1"/>
    <property type="molecule type" value="Genomic_DNA"/>
</dbReference>
<dbReference type="eggNOG" id="KOG0823">
    <property type="taxonomic scope" value="Eukaryota"/>
</dbReference>
<proteinExistence type="predicted"/>
<feature type="domain" description="RING-type" evidence="14">
    <location>
        <begin position="11"/>
        <end position="50"/>
    </location>
</feature>
<dbReference type="SMART" id="SM00184">
    <property type="entry name" value="RING"/>
    <property type="match status" value="1"/>
</dbReference>
<keyword evidence="13" id="KW-0812">Transmembrane</keyword>
<dbReference type="GO" id="GO:0005783">
    <property type="term" value="C:endoplasmic reticulum"/>
    <property type="evidence" value="ECO:0007669"/>
    <property type="project" value="InterPro"/>
</dbReference>
<keyword evidence="10 13" id="KW-0472">Membrane</keyword>
<evidence type="ECO:0000256" key="5">
    <source>
        <dbReference type="ARBA" id="ARBA00022679"/>
    </source>
</evidence>
<dbReference type="GO" id="GO:0006511">
    <property type="term" value="P:ubiquitin-dependent protein catabolic process"/>
    <property type="evidence" value="ECO:0007669"/>
    <property type="project" value="InterPro"/>
</dbReference>
<organism evidence="15 16">
    <name type="scientific">Gregarina niphandrodes</name>
    <name type="common">Septate eugregarine</name>
    <dbReference type="NCBI Taxonomy" id="110365"/>
    <lineage>
        <taxon>Eukaryota</taxon>
        <taxon>Sar</taxon>
        <taxon>Alveolata</taxon>
        <taxon>Apicomplexa</taxon>
        <taxon>Conoidasida</taxon>
        <taxon>Gregarinasina</taxon>
        <taxon>Eugregarinorida</taxon>
        <taxon>Gregarinidae</taxon>
        <taxon>Gregarina</taxon>
    </lineage>
</organism>
<gene>
    <name evidence="15" type="ORF">GNI_079160</name>
</gene>
<dbReference type="InterPro" id="IPR018957">
    <property type="entry name" value="Znf_C3HC4_RING-type"/>
</dbReference>
<dbReference type="GO" id="GO:0016567">
    <property type="term" value="P:protein ubiquitination"/>
    <property type="evidence" value="ECO:0007669"/>
    <property type="project" value="UniProtKB-UniPathway"/>
</dbReference>
<evidence type="ECO:0000256" key="8">
    <source>
        <dbReference type="ARBA" id="ARBA00022786"/>
    </source>
</evidence>
<dbReference type="Pfam" id="PF00097">
    <property type="entry name" value="zf-C3HC4"/>
    <property type="match status" value="1"/>
</dbReference>
<feature type="transmembrane region" description="Helical" evidence="13">
    <location>
        <begin position="101"/>
        <end position="121"/>
    </location>
</feature>
<dbReference type="OrthoDB" id="10254945at2759"/>
<feature type="region of interest" description="Disordered" evidence="12">
    <location>
        <begin position="63"/>
        <end position="99"/>
    </location>
</feature>
<dbReference type="PROSITE" id="PS00518">
    <property type="entry name" value="ZF_RING_1"/>
    <property type="match status" value="1"/>
</dbReference>
<dbReference type="InterPro" id="IPR013083">
    <property type="entry name" value="Znf_RING/FYVE/PHD"/>
</dbReference>
<feature type="transmembrane region" description="Helical" evidence="13">
    <location>
        <begin position="133"/>
        <end position="153"/>
    </location>
</feature>
<feature type="compositionally biased region" description="Basic and acidic residues" evidence="12">
    <location>
        <begin position="68"/>
        <end position="80"/>
    </location>
</feature>
<comment type="subcellular location">
    <subcellularLocation>
        <location evidence="2">Endomembrane system</location>
    </subcellularLocation>
</comment>
<comment type="caution">
    <text evidence="15">The sequence shown here is derived from an EMBL/GenBank/DDBJ whole genome shotgun (WGS) entry which is preliminary data.</text>
</comment>
<evidence type="ECO:0000256" key="11">
    <source>
        <dbReference type="PROSITE-ProRule" id="PRU00175"/>
    </source>
</evidence>
<dbReference type="Gene3D" id="3.30.40.10">
    <property type="entry name" value="Zinc/RING finger domain, C3HC4 (zinc finger)"/>
    <property type="match status" value="1"/>
</dbReference>
<keyword evidence="9" id="KW-0862">Zinc</keyword>
<keyword evidence="5" id="KW-0808">Transferase</keyword>
<evidence type="ECO:0000259" key="14">
    <source>
        <dbReference type="PROSITE" id="PS50089"/>
    </source>
</evidence>
<sequence>MSGGLKPGFDCNVCYENPVDPVVTKCGHLYCWKCLHSWLEKGVAECPVCKAGVTKESVIPVYGQGSSCEDRRDVPKESVPERPNAQRDPPPRRREGPRHGFTSGASIHIGVFPFGLTVNIADWFGGTDEETQNMLVALAFVGLSMIIVWTVLFSL</sequence>
<evidence type="ECO:0000256" key="1">
    <source>
        <dbReference type="ARBA" id="ARBA00000900"/>
    </source>
</evidence>
<reference evidence="15" key="1">
    <citation type="submission" date="2013-12" db="EMBL/GenBank/DDBJ databases">
        <authorList>
            <person name="Omoto C.K."/>
            <person name="Sibley D."/>
            <person name="Venepally P."/>
            <person name="Hadjithomas M."/>
            <person name="Karamycheva S."/>
            <person name="Brunk B."/>
            <person name="Roos D."/>
            <person name="Caler E."/>
            <person name="Lorenzi H."/>
        </authorList>
    </citation>
    <scope>NUCLEOTIDE SEQUENCE</scope>
</reference>
<protein>
    <recommendedName>
        <fullName evidence="4">RING-type E3 ubiquitin transferase</fullName>
        <ecNumber evidence="4">2.3.2.27</ecNumber>
    </recommendedName>
</protein>
<comment type="pathway">
    <text evidence="3">Protein modification; protein ubiquitination.</text>
</comment>
<evidence type="ECO:0000256" key="9">
    <source>
        <dbReference type="ARBA" id="ARBA00022833"/>
    </source>
</evidence>
<keyword evidence="16" id="KW-1185">Reference proteome</keyword>
<dbReference type="UniPathway" id="UPA00143"/>
<evidence type="ECO:0000256" key="6">
    <source>
        <dbReference type="ARBA" id="ARBA00022723"/>
    </source>
</evidence>
<evidence type="ECO:0000256" key="3">
    <source>
        <dbReference type="ARBA" id="ARBA00004906"/>
    </source>
</evidence>
<dbReference type="InterPro" id="IPR001841">
    <property type="entry name" value="Znf_RING"/>
</dbReference>
<dbReference type="VEuPathDB" id="CryptoDB:GNI_079160"/>
<dbReference type="Proteomes" id="UP000019763">
    <property type="component" value="Unassembled WGS sequence"/>
</dbReference>
<keyword evidence="8" id="KW-0833">Ubl conjugation pathway</keyword>
<comment type="catalytic activity">
    <reaction evidence="1">
        <text>S-ubiquitinyl-[E2 ubiquitin-conjugating enzyme]-L-cysteine + [acceptor protein]-L-lysine = [E2 ubiquitin-conjugating enzyme]-L-cysteine + N(6)-ubiquitinyl-[acceptor protein]-L-lysine.</text>
        <dbReference type="EC" id="2.3.2.27"/>
    </reaction>
</comment>
<keyword evidence="13" id="KW-1133">Transmembrane helix</keyword>
<dbReference type="GeneID" id="22912884"/>
<dbReference type="PANTHER" id="PTHR12313">
    <property type="entry name" value="E3 UBIQUITIN-PROTEIN LIGASE RNF5-RELATED"/>
    <property type="match status" value="1"/>
</dbReference>
<dbReference type="PROSITE" id="PS50089">
    <property type="entry name" value="ZF_RING_2"/>
    <property type="match status" value="1"/>
</dbReference>
<evidence type="ECO:0000313" key="15">
    <source>
        <dbReference type="EMBL" id="EZG66564.1"/>
    </source>
</evidence>
<evidence type="ECO:0000313" key="16">
    <source>
        <dbReference type="Proteomes" id="UP000019763"/>
    </source>
</evidence>
<dbReference type="InterPro" id="IPR017907">
    <property type="entry name" value="Znf_RING_CS"/>
</dbReference>
<dbReference type="RefSeq" id="XP_011130597.1">
    <property type="nucleotide sequence ID" value="XM_011132295.1"/>
</dbReference>
<evidence type="ECO:0000256" key="7">
    <source>
        <dbReference type="ARBA" id="ARBA00022771"/>
    </source>
</evidence>